<dbReference type="EMBL" id="CAJJDP010000076">
    <property type="protein sequence ID" value="CAD8181413.1"/>
    <property type="molecule type" value="Genomic_DNA"/>
</dbReference>
<dbReference type="AlphaFoldDB" id="A0A8S1VYF8"/>
<reference evidence="1" key="1">
    <citation type="submission" date="2021-01" db="EMBL/GenBank/DDBJ databases">
        <authorList>
            <consortium name="Genoscope - CEA"/>
            <person name="William W."/>
        </authorList>
    </citation>
    <scope>NUCLEOTIDE SEQUENCE</scope>
</reference>
<proteinExistence type="predicted"/>
<protein>
    <submittedName>
        <fullName evidence="1">Uncharacterized protein</fullName>
    </submittedName>
</protein>
<evidence type="ECO:0000313" key="2">
    <source>
        <dbReference type="Proteomes" id="UP000683925"/>
    </source>
</evidence>
<evidence type="ECO:0000313" key="1">
    <source>
        <dbReference type="EMBL" id="CAD8181413.1"/>
    </source>
</evidence>
<dbReference type="Proteomes" id="UP000683925">
    <property type="component" value="Unassembled WGS sequence"/>
</dbReference>
<keyword evidence="2" id="KW-1185">Reference proteome</keyword>
<organism evidence="1 2">
    <name type="scientific">Paramecium octaurelia</name>
    <dbReference type="NCBI Taxonomy" id="43137"/>
    <lineage>
        <taxon>Eukaryota</taxon>
        <taxon>Sar</taxon>
        <taxon>Alveolata</taxon>
        <taxon>Ciliophora</taxon>
        <taxon>Intramacronucleata</taxon>
        <taxon>Oligohymenophorea</taxon>
        <taxon>Peniculida</taxon>
        <taxon>Parameciidae</taxon>
        <taxon>Paramecium</taxon>
    </lineage>
</organism>
<sequence length="110" mass="13013">MMNYLYLDASKYQKSPFHLQSKLIKFLYKAKQSIICQNQSQVKIKKISNASFEQITGLLYSNVELLDQSLSKECLDLLDKLLQQKNRISKKEMFYIVFHSFLEALYYTVI</sequence>
<comment type="caution">
    <text evidence="1">The sequence shown here is derived from an EMBL/GenBank/DDBJ whole genome shotgun (WGS) entry which is preliminary data.</text>
</comment>
<accession>A0A8S1VYF8</accession>
<gene>
    <name evidence="1" type="ORF">POCTA_138.1.T0770018</name>
</gene>
<name>A0A8S1VYF8_PAROT</name>